<evidence type="ECO:0000313" key="3">
    <source>
        <dbReference type="EMBL" id="KAG5542791.1"/>
    </source>
</evidence>
<dbReference type="EMBL" id="JACTNZ010000006">
    <property type="protein sequence ID" value="KAG5542791.1"/>
    <property type="molecule type" value="Genomic_DNA"/>
</dbReference>
<feature type="domain" description="DUF7796" evidence="2">
    <location>
        <begin position="513"/>
        <end position="854"/>
    </location>
</feature>
<accession>A0AAV6JNI1</accession>
<reference evidence="3 4" key="1">
    <citation type="submission" date="2020-08" db="EMBL/GenBank/DDBJ databases">
        <title>Plant Genome Project.</title>
        <authorList>
            <person name="Zhang R.-G."/>
        </authorList>
    </citation>
    <scope>NUCLEOTIDE SEQUENCE [LARGE SCALE GENOMIC DNA]</scope>
    <source>
        <strain evidence="3">WSP0</strain>
        <tissue evidence="3">Leaf</tissue>
    </source>
</reference>
<sequence length="855" mass="96313">MAAGSGGLPTPIGLKLVSSLHLSPLPWSGLESKKRRRTECGCSVVPIRRTTAKKSVENAEERRFDSKKSTRRARVQATTALPFASPQSRFVSKQEKFYPRCTPRSSGPQSRDTPPKRDTGIANEKDWGIHLINENITDSGTNEDGSKWYRERGEDLGENGYRCRWTRMGGQSHDGSSEWKEMWWEKSDWTGYKELGVEKSGRNAEGDSWWETWQEVLHQDDWSNLARIERSAQKQAKSGGNAGWYEKWWEKYDAKGWTEKGAHKYGRLDEQSWWEKWGEHYDGRGSVLKWTDKWAETELGTKWGDKWEDKFFAGIGSRQGETWHVGLGTGERITWEMVRCTNMVRAQRVKAGILLRMKKLTMRLNLITDGQTWWAIHVSCYPLNLGRGHLMSTEILILGHLHHLQTTSHHHGDKLLTNMSPQRSISIQLSRWSSDLRWRVILLLLLPPLSLLVFLSLSSSPPITAFRSSSPSFAPLQSFFYTPAPPQPIYRARNSTSGGQPAADRSGITELGRSRMAVCLVGGARRFELTGPSIVERILKVYPNSDLFLHSPLDTSAFKLSLLRTAPRIAAVRIFEPKPIPETESEARVLTARGSPNGIQGLLQYFHLVEECLTMIKTYQAQNNFTYDWIVRTRVDGYWSAPLGPENFVPGQYVVPPGSSYGGLNDRLGIGDFITSTVALSRLSLIPLLDSAGFRLVNSETAFRAQLTTNNVSYITKRVPFCVVSDRRYKFPPRHHVPVVALSSPGPLNGAKCRPCTAACYVPCVGSAMDRLNRGWSWTERANGALQLCDAHGEWEKGWEGVFDKTCGKKLAAARKRVRGLKLKQCVDDFEKMKGRTGNWDAPPAVDICRLGLGS</sequence>
<proteinExistence type="predicted"/>
<keyword evidence="4" id="KW-1185">Reference proteome</keyword>
<gene>
    <name evidence="3" type="ORF">RHGRI_015787</name>
</gene>
<dbReference type="InterPro" id="IPR056698">
    <property type="entry name" value="DUF7796"/>
</dbReference>
<dbReference type="Proteomes" id="UP000823749">
    <property type="component" value="Chromosome 6"/>
</dbReference>
<protein>
    <recommendedName>
        <fullName evidence="2">DUF7796 domain-containing protein</fullName>
    </recommendedName>
</protein>
<dbReference type="AlphaFoldDB" id="A0AAV6JNI1"/>
<feature type="region of interest" description="Disordered" evidence="1">
    <location>
        <begin position="80"/>
        <end position="124"/>
    </location>
</feature>
<feature type="compositionally biased region" description="Basic and acidic residues" evidence="1">
    <location>
        <begin position="113"/>
        <end position="124"/>
    </location>
</feature>
<comment type="caution">
    <text evidence="3">The sequence shown here is derived from an EMBL/GenBank/DDBJ whole genome shotgun (WGS) entry which is preliminary data.</text>
</comment>
<name>A0AAV6JNI1_9ERIC</name>
<evidence type="ECO:0000256" key="1">
    <source>
        <dbReference type="SAM" id="MobiDB-lite"/>
    </source>
</evidence>
<dbReference type="PANTHER" id="PTHR35112">
    <property type="entry name" value="OS08G0360500 PROTEIN"/>
    <property type="match status" value="1"/>
</dbReference>
<dbReference type="PANTHER" id="PTHR35112:SF1">
    <property type="entry name" value="RING_FYVE_PHD ZINC FINGER SUPERFAMILY PROTEIN"/>
    <property type="match status" value="1"/>
</dbReference>
<dbReference type="Pfam" id="PF25072">
    <property type="entry name" value="DUF7796"/>
    <property type="match status" value="1"/>
</dbReference>
<evidence type="ECO:0000259" key="2">
    <source>
        <dbReference type="Pfam" id="PF25072"/>
    </source>
</evidence>
<feature type="region of interest" description="Disordered" evidence="1">
    <location>
        <begin position="53"/>
        <end position="72"/>
    </location>
</feature>
<feature type="compositionally biased region" description="Basic and acidic residues" evidence="1">
    <location>
        <begin position="54"/>
        <end position="68"/>
    </location>
</feature>
<organism evidence="3 4">
    <name type="scientific">Rhododendron griersonianum</name>
    <dbReference type="NCBI Taxonomy" id="479676"/>
    <lineage>
        <taxon>Eukaryota</taxon>
        <taxon>Viridiplantae</taxon>
        <taxon>Streptophyta</taxon>
        <taxon>Embryophyta</taxon>
        <taxon>Tracheophyta</taxon>
        <taxon>Spermatophyta</taxon>
        <taxon>Magnoliopsida</taxon>
        <taxon>eudicotyledons</taxon>
        <taxon>Gunneridae</taxon>
        <taxon>Pentapetalae</taxon>
        <taxon>asterids</taxon>
        <taxon>Ericales</taxon>
        <taxon>Ericaceae</taxon>
        <taxon>Ericoideae</taxon>
        <taxon>Rhodoreae</taxon>
        <taxon>Rhododendron</taxon>
    </lineage>
</organism>
<feature type="compositionally biased region" description="Polar residues" evidence="1">
    <location>
        <begin position="103"/>
        <end position="112"/>
    </location>
</feature>
<evidence type="ECO:0000313" key="4">
    <source>
        <dbReference type="Proteomes" id="UP000823749"/>
    </source>
</evidence>